<dbReference type="Gene3D" id="3.40.309.10">
    <property type="entry name" value="Aldehyde Dehydrogenase, Chain A, domain 2"/>
    <property type="match status" value="1"/>
</dbReference>
<dbReference type="PANTHER" id="PTHR43521:SF1">
    <property type="entry name" value="ALPHA-AMINOADIPIC SEMIALDEHYDE DEHYDROGENASE"/>
    <property type="match status" value="1"/>
</dbReference>
<keyword evidence="9" id="KW-1185">Reference proteome</keyword>
<name>A0AA41YXL8_9HYPH</name>
<sequence>MPSSSLADDVRSLLSAFEVDPATLQGGSRLVRSPIDGSTLAEIAETSSKAAEHAIGQAHDAFLAWRRLPAPQRGEFVRLIGEELRAHKSELGRLVTLEVGKIVSEGLGEVQEMIDICDFAVGLSRQLYGLVIPSERPDHKMTEQWHPMGVVGVISAFNFPVAVWSWNAALALVCGNSVVWKPSEKTPLTALAVQALVARAARKFGGVPEGLTTVLVGGREIGEQLVDDRRVAVVSATGSTRMGRVVGERVARRFGRSILELGGNNASIVTPSADLDLTLRAVAFAAMGTAGQRCTTLRRLIVHESVYETLVPKLARVARTISVGSPVAGDSLVGPLVDGDALAAMQAALSKARAAGGTVHGGERVDVNGERSFYARPAVVEMPQQVGPVVEETFAPILYILKYRQIEEAIALQNGVPQGLSSSIFGNDLREIELFLSAQGSDCGIANVNMGPSGAEIGGAFGGEKETGGGRESGSDAWKAYMRRQTNAINYGRTLPLAQGVTFNVEEGSANA</sequence>
<comment type="similarity">
    <text evidence="6">Belongs to the aldehyde dehydrogenase family.</text>
</comment>
<dbReference type="SUPFAM" id="SSF53720">
    <property type="entry name" value="ALDH-like"/>
    <property type="match status" value="1"/>
</dbReference>
<evidence type="ECO:0000256" key="5">
    <source>
        <dbReference type="PROSITE-ProRule" id="PRU10007"/>
    </source>
</evidence>
<evidence type="ECO:0000313" key="8">
    <source>
        <dbReference type="EMBL" id="MCW6509180.1"/>
    </source>
</evidence>
<dbReference type="EMBL" id="JAMOIM010000008">
    <property type="protein sequence ID" value="MCW6509180.1"/>
    <property type="molecule type" value="Genomic_DNA"/>
</dbReference>
<protein>
    <recommendedName>
        <fullName evidence="4">aldehyde dehydrogenase (NAD(+))</fullName>
        <ecNumber evidence="4">1.2.1.3</ecNumber>
    </recommendedName>
</protein>
<dbReference type="InterPro" id="IPR015590">
    <property type="entry name" value="Aldehyde_DH_dom"/>
</dbReference>
<feature type="domain" description="Aldehyde dehydrogenase" evidence="7">
    <location>
        <begin position="31"/>
        <end position="486"/>
    </location>
</feature>
<evidence type="ECO:0000313" key="9">
    <source>
        <dbReference type="Proteomes" id="UP001165667"/>
    </source>
</evidence>
<evidence type="ECO:0000256" key="1">
    <source>
        <dbReference type="ARBA" id="ARBA00011881"/>
    </source>
</evidence>
<dbReference type="CDD" id="cd07130">
    <property type="entry name" value="ALDH_F7_AASADH"/>
    <property type="match status" value="1"/>
</dbReference>
<dbReference type="AlphaFoldDB" id="A0AA41YXL8"/>
<dbReference type="Pfam" id="PF00171">
    <property type="entry name" value="Aldedh"/>
    <property type="match status" value="1"/>
</dbReference>
<proteinExistence type="inferred from homology"/>
<gene>
    <name evidence="8" type="ORF">M8523_14215</name>
</gene>
<dbReference type="InterPro" id="IPR044638">
    <property type="entry name" value="ALDH7A1-like"/>
</dbReference>
<reference evidence="8" key="1">
    <citation type="submission" date="2022-05" db="EMBL/GenBank/DDBJ databases">
        <authorList>
            <person name="Pankratov T."/>
        </authorList>
    </citation>
    <scope>NUCLEOTIDE SEQUENCE</scope>
    <source>
        <strain evidence="8">BP6-180914</strain>
    </source>
</reference>
<dbReference type="EC" id="1.2.1.3" evidence="4"/>
<dbReference type="GO" id="GO:0004029">
    <property type="term" value="F:aldehyde dehydrogenase (NAD+) activity"/>
    <property type="evidence" value="ECO:0007669"/>
    <property type="project" value="UniProtKB-EC"/>
</dbReference>
<dbReference type="PANTHER" id="PTHR43521">
    <property type="entry name" value="ALPHA-AMINOADIPIC SEMIALDEHYDE DEHYDROGENASE"/>
    <property type="match status" value="1"/>
</dbReference>
<comment type="subunit">
    <text evidence="1">Homotetramer.</text>
</comment>
<dbReference type="InterPro" id="IPR029510">
    <property type="entry name" value="Ald_DH_CS_GLU"/>
</dbReference>
<organism evidence="8 9">
    <name type="scientific">Lichenifustis flavocetrariae</name>
    <dbReference type="NCBI Taxonomy" id="2949735"/>
    <lineage>
        <taxon>Bacteria</taxon>
        <taxon>Pseudomonadati</taxon>
        <taxon>Pseudomonadota</taxon>
        <taxon>Alphaproteobacteria</taxon>
        <taxon>Hyphomicrobiales</taxon>
        <taxon>Lichenihabitantaceae</taxon>
        <taxon>Lichenifustis</taxon>
    </lineage>
</organism>
<evidence type="ECO:0000256" key="2">
    <source>
        <dbReference type="ARBA" id="ARBA00023002"/>
    </source>
</evidence>
<dbReference type="InterPro" id="IPR016162">
    <property type="entry name" value="Ald_DH_N"/>
</dbReference>
<dbReference type="InterPro" id="IPR016161">
    <property type="entry name" value="Ald_DH/histidinol_DH"/>
</dbReference>
<evidence type="ECO:0000256" key="3">
    <source>
        <dbReference type="ARBA" id="ARBA00023027"/>
    </source>
</evidence>
<keyword evidence="3" id="KW-0520">NAD</keyword>
<dbReference type="PROSITE" id="PS00687">
    <property type="entry name" value="ALDEHYDE_DEHYDR_GLU"/>
    <property type="match status" value="1"/>
</dbReference>
<dbReference type="Gene3D" id="3.40.605.10">
    <property type="entry name" value="Aldehyde Dehydrogenase, Chain A, domain 1"/>
    <property type="match status" value="1"/>
</dbReference>
<evidence type="ECO:0000259" key="7">
    <source>
        <dbReference type="Pfam" id="PF00171"/>
    </source>
</evidence>
<accession>A0AA41YXL8</accession>
<keyword evidence="2 6" id="KW-0560">Oxidoreductase</keyword>
<evidence type="ECO:0000256" key="4">
    <source>
        <dbReference type="ARBA" id="ARBA00024226"/>
    </source>
</evidence>
<feature type="active site" evidence="5">
    <location>
        <position position="260"/>
    </location>
</feature>
<dbReference type="Proteomes" id="UP001165667">
    <property type="component" value="Unassembled WGS sequence"/>
</dbReference>
<dbReference type="RefSeq" id="WP_282585541.1">
    <property type="nucleotide sequence ID" value="NZ_JAMOIM010000008.1"/>
</dbReference>
<evidence type="ECO:0000256" key="6">
    <source>
        <dbReference type="RuleBase" id="RU003345"/>
    </source>
</evidence>
<comment type="caution">
    <text evidence="8">The sequence shown here is derived from an EMBL/GenBank/DDBJ whole genome shotgun (WGS) entry which is preliminary data.</text>
</comment>
<dbReference type="InterPro" id="IPR016163">
    <property type="entry name" value="Ald_DH_C"/>
</dbReference>